<gene>
    <name evidence="11" type="primary">LOC103511533</name>
</gene>
<dbReference type="AlphaFoldDB" id="A0A3Q0IXX0"/>
<keyword evidence="3 9" id="KW-0813">Transport</keyword>
<evidence type="ECO:0000256" key="8">
    <source>
        <dbReference type="PROSITE-ProRule" id="PRU00282"/>
    </source>
</evidence>
<accession>A0A3Q0IXX0</accession>
<reference evidence="11" key="1">
    <citation type="submission" date="2025-08" db="UniProtKB">
        <authorList>
            <consortium name="RefSeq"/>
        </authorList>
    </citation>
    <scope>IDENTIFICATION</scope>
</reference>
<dbReference type="Proteomes" id="UP000079169">
    <property type="component" value="Unplaced"/>
</dbReference>
<organism evidence="10 11">
    <name type="scientific">Diaphorina citri</name>
    <name type="common">Asian citrus psyllid</name>
    <dbReference type="NCBI Taxonomy" id="121845"/>
    <lineage>
        <taxon>Eukaryota</taxon>
        <taxon>Metazoa</taxon>
        <taxon>Ecdysozoa</taxon>
        <taxon>Arthropoda</taxon>
        <taxon>Hexapoda</taxon>
        <taxon>Insecta</taxon>
        <taxon>Pterygota</taxon>
        <taxon>Neoptera</taxon>
        <taxon>Paraneoptera</taxon>
        <taxon>Hemiptera</taxon>
        <taxon>Sternorrhyncha</taxon>
        <taxon>Psylloidea</taxon>
        <taxon>Psyllidae</taxon>
        <taxon>Diaphorininae</taxon>
        <taxon>Diaphorina</taxon>
    </lineage>
</organism>
<comment type="similarity">
    <text evidence="2 9">Belongs to the mitochondrial carrier (TC 2.A.29) family.</text>
</comment>
<keyword evidence="10" id="KW-1185">Reference proteome</keyword>
<keyword evidence="7 8" id="KW-0472">Membrane</keyword>
<evidence type="ECO:0000256" key="1">
    <source>
        <dbReference type="ARBA" id="ARBA00004141"/>
    </source>
</evidence>
<evidence type="ECO:0000256" key="7">
    <source>
        <dbReference type="ARBA" id="ARBA00023136"/>
    </source>
</evidence>
<dbReference type="GO" id="GO:0055085">
    <property type="term" value="P:transmembrane transport"/>
    <property type="evidence" value="ECO:0007669"/>
    <property type="project" value="InterPro"/>
</dbReference>
<dbReference type="SUPFAM" id="SSF103506">
    <property type="entry name" value="Mitochondrial carrier"/>
    <property type="match status" value="1"/>
</dbReference>
<feature type="repeat" description="Solcar" evidence="8">
    <location>
        <begin position="12"/>
        <end position="101"/>
    </location>
</feature>
<protein>
    <submittedName>
        <fullName evidence="11">Mitochondrial folate transporter/carrier</fullName>
    </submittedName>
</protein>
<evidence type="ECO:0000256" key="9">
    <source>
        <dbReference type="RuleBase" id="RU000488"/>
    </source>
</evidence>
<keyword evidence="5" id="KW-0677">Repeat</keyword>
<dbReference type="GO" id="GO:0006862">
    <property type="term" value="P:nucleotide transport"/>
    <property type="evidence" value="ECO:0007669"/>
    <property type="project" value="InterPro"/>
</dbReference>
<evidence type="ECO:0000256" key="6">
    <source>
        <dbReference type="ARBA" id="ARBA00022989"/>
    </source>
</evidence>
<evidence type="ECO:0000256" key="3">
    <source>
        <dbReference type="ARBA" id="ARBA00022448"/>
    </source>
</evidence>
<evidence type="ECO:0000256" key="4">
    <source>
        <dbReference type="ARBA" id="ARBA00022692"/>
    </source>
</evidence>
<dbReference type="PaxDb" id="121845-A0A3Q0IXX0"/>
<dbReference type="Gene3D" id="1.50.40.10">
    <property type="entry name" value="Mitochondrial carrier domain"/>
    <property type="match status" value="2"/>
</dbReference>
<keyword evidence="4 8" id="KW-0812">Transmembrane</keyword>
<dbReference type="RefSeq" id="XP_026681064.1">
    <property type="nucleotide sequence ID" value="XM_026825263.1"/>
</dbReference>
<dbReference type="Pfam" id="PF00153">
    <property type="entry name" value="Mito_carr"/>
    <property type="match status" value="3"/>
</dbReference>
<comment type="subcellular location">
    <subcellularLocation>
        <location evidence="1">Membrane</location>
        <topology evidence="1">Multi-pass membrane protein</topology>
    </subcellularLocation>
</comment>
<name>A0A3Q0IXX0_DIACI</name>
<dbReference type="KEGG" id="dci:103511533"/>
<dbReference type="InterPro" id="IPR023395">
    <property type="entry name" value="MCP_dom_sf"/>
</dbReference>
<dbReference type="GO" id="GO:0016020">
    <property type="term" value="C:membrane"/>
    <property type="evidence" value="ECO:0007669"/>
    <property type="project" value="UniProtKB-SubCell"/>
</dbReference>
<sequence length="277" mass="31110">MKNPKAPDLLKNIKYEHLLAGVTGGVTSTLILHPLDLLKIRFAVSDGRSPNPSYNNLSNAVHTIFRQEGFKGLYKGVTPNIWGSGSAWGFYFLFYNTIKTWIQQGNTTKPIGPTMNMVAAAEAGILTLVMTNPVWVVKTRLCLQYANDKVPTSKRYSGMIDALHKIYSVEGIRGLYKGFVPGMFGVSHGAVQFMVYEEMKSHYTQYYDLPLDSKLVSLPPYLNIFHFRYEGYKGFYKGLSVNMIRVIPATMITFGVYENVSSFLFSRNKPTSPVINS</sequence>
<evidence type="ECO:0000313" key="10">
    <source>
        <dbReference type="Proteomes" id="UP000079169"/>
    </source>
</evidence>
<feature type="repeat" description="Solcar" evidence="8">
    <location>
        <begin position="111"/>
        <end position="202"/>
    </location>
</feature>
<evidence type="ECO:0000313" key="11">
    <source>
        <dbReference type="RefSeq" id="XP_026681064.1"/>
    </source>
</evidence>
<evidence type="ECO:0000256" key="2">
    <source>
        <dbReference type="ARBA" id="ARBA00006375"/>
    </source>
</evidence>
<dbReference type="InterPro" id="IPR044712">
    <property type="entry name" value="SLC25A32-like"/>
</dbReference>
<dbReference type="STRING" id="121845.A0A3Q0IXX0"/>
<keyword evidence="6" id="KW-1133">Transmembrane helix</keyword>
<proteinExistence type="inferred from homology"/>
<dbReference type="PROSITE" id="PS50920">
    <property type="entry name" value="SOLCAR"/>
    <property type="match status" value="2"/>
</dbReference>
<dbReference type="InterPro" id="IPR018108">
    <property type="entry name" value="MCP_transmembrane"/>
</dbReference>
<evidence type="ECO:0000256" key="5">
    <source>
        <dbReference type="ARBA" id="ARBA00022737"/>
    </source>
</evidence>
<dbReference type="PANTHER" id="PTHR45683">
    <property type="entry name" value="MITOCHONDRIAL NICOTINAMIDE ADENINE DINUCLEOTIDE TRANSPORTER 1-RELATED-RELATED"/>
    <property type="match status" value="1"/>
</dbReference>
<dbReference type="GeneID" id="103511533"/>